<proteinExistence type="inferred from homology"/>
<evidence type="ECO:0000256" key="13">
    <source>
        <dbReference type="ARBA" id="ARBA00023204"/>
    </source>
</evidence>
<dbReference type="PROSITE" id="PS00447">
    <property type="entry name" value="DNA_POLYMERASE_A"/>
    <property type="match status" value="1"/>
</dbReference>
<dbReference type="Pfam" id="PF02739">
    <property type="entry name" value="5_3_exonuc_N"/>
    <property type="match status" value="1"/>
</dbReference>
<dbReference type="Proteomes" id="UP001165069">
    <property type="component" value="Unassembled WGS sequence"/>
</dbReference>
<dbReference type="SMART" id="SM00474">
    <property type="entry name" value="35EXOc"/>
    <property type="match status" value="1"/>
</dbReference>
<dbReference type="InterPro" id="IPR002562">
    <property type="entry name" value="3'-5'_exonuclease_dom"/>
</dbReference>
<keyword evidence="11 16" id="KW-0239">DNA-directed DNA polymerase</keyword>
<organism evidence="21 22">
    <name type="scientific">Geothrix limicola</name>
    <dbReference type="NCBI Taxonomy" id="2927978"/>
    <lineage>
        <taxon>Bacteria</taxon>
        <taxon>Pseudomonadati</taxon>
        <taxon>Acidobacteriota</taxon>
        <taxon>Holophagae</taxon>
        <taxon>Holophagales</taxon>
        <taxon>Holophagaceae</taxon>
        <taxon>Geothrix</taxon>
    </lineage>
</organism>
<comment type="similarity">
    <text evidence="1 16">Belongs to the DNA polymerase type-A family.</text>
</comment>
<evidence type="ECO:0000259" key="20">
    <source>
        <dbReference type="SMART" id="SM00482"/>
    </source>
</evidence>
<feature type="domain" description="5'-3' exonuclease" evidence="19">
    <location>
        <begin position="4"/>
        <end position="259"/>
    </location>
</feature>
<dbReference type="InterPro" id="IPR002421">
    <property type="entry name" value="5-3_exonuclease"/>
</dbReference>
<dbReference type="CDD" id="cd06139">
    <property type="entry name" value="DNA_polA_I_Ecoli_like_exo"/>
    <property type="match status" value="1"/>
</dbReference>
<dbReference type="SUPFAM" id="SSF56672">
    <property type="entry name" value="DNA/RNA polymerases"/>
    <property type="match status" value="1"/>
</dbReference>
<evidence type="ECO:0000259" key="19">
    <source>
        <dbReference type="SMART" id="SM00475"/>
    </source>
</evidence>
<dbReference type="PANTHER" id="PTHR10133:SF27">
    <property type="entry name" value="DNA POLYMERASE NU"/>
    <property type="match status" value="1"/>
</dbReference>
<dbReference type="EMBL" id="BSDE01000007">
    <property type="protein sequence ID" value="GLH74687.1"/>
    <property type="molecule type" value="Genomic_DNA"/>
</dbReference>
<evidence type="ECO:0000256" key="9">
    <source>
        <dbReference type="ARBA" id="ARBA00022801"/>
    </source>
</evidence>
<evidence type="ECO:0000256" key="2">
    <source>
        <dbReference type="ARBA" id="ARBA00012417"/>
    </source>
</evidence>
<dbReference type="InterPro" id="IPR036397">
    <property type="entry name" value="RNaseH_sf"/>
</dbReference>
<keyword evidence="10 16" id="KW-0269">Exonuclease</keyword>
<dbReference type="Pfam" id="PF00476">
    <property type="entry name" value="DNA_pol_A"/>
    <property type="match status" value="1"/>
</dbReference>
<dbReference type="Pfam" id="PF01367">
    <property type="entry name" value="5_3_exonuc"/>
    <property type="match status" value="1"/>
</dbReference>
<dbReference type="SMART" id="SM00482">
    <property type="entry name" value="POLAc"/>
    <property type="match status" value="1"/>
</dbReference>
<dbReference type="InterPro" id="IPR020045">
    <property type="entry name" value="DNA_polI_H3TH"/>
</dbReference>
<evidence type="ECO:0000256" key="3">
    <source>
        <dbReference type="ARBA" id="ARBA00020311"/>
    </source>
</evidence>
<keyword evidence="17" id="KW-0175">Coiled coil</keyword>
<evidence type="ECO:0000256" key="1">
    <source>
        <dbReference type="ARBA" id="ARBA00007705"/>
    </source>
</evidence>
<dbReference type="CDD" id="cd08637">
    <property type="entry name" value="DNA_pol_A_pol_I_C"/>
    <property type="match status" value="1"/>
</dbReference>
<name>A0ABQ5QJB8_9BACT</name>
<evidence type="ECO:0000256" key="15">
    <source>
        <dbReference type="NCBIfam" id="TIGR00593"/>
    </source>
</evidence>
<comment type="caution">
    <text evidence="21">The sequence shown here is derived from an EMBL/GenBank/DDBJ whole genome shotgun (WGS) entry which is preliminary data.</text>
</comment>
<dbReference type="InterPro" id="IPR036279">
    <property type="entry name" value="5-3_exonuclease_C_sf"/>
</dbReference>
<dbReference type="Gene3D" id="3.30.420.10">
    <property type="entry name" value="Ribonuclease H-like superfamily/Ribonuclease H"/>
    <property type="match status" value="1"/>
</dbReference>
<keyword evidence="12 16" id="KW-0238">DNA-binding</keyword>
<evidence type="ECO:0000256" key="10">
    <source>
        <dbReference type="ARBA" id="ARBA00022839"/>
    </source>
</evidence>
<dbReference type="InterPro" id="IPR001098">
    <property type="entry name" value="DNA-dir_DNA_pol_A_palm_dom"/>
</dbReference>
<dbReference type="SUPFAM" id="SSF88723">
    <property type="entry name" value="PIN domain-like"/>
    <property type="match status" value="1"/>
</dbReference>
<dbReference type="InterPro" id="IPR008918">
    <property type="entry name" value="HhH2"/>
</dbReference>
<keyword evidence="4 16" id="KW-0808">Transferase</keyword>
<evidence type="ECO:0000256" key="16">
    <source>
        <dbReference type="RuleBase" id="RU004460"/>
    </source>
</evidence>
<dbReference type="CDD" id="cd09898">
    <property type="entry name" value="H3TH_53EXO"/>
    <property type="match status" value="1"/>
</dbReference>
<keyword evidence="8 16" id="KW-0227">DNA damage</keyword>
<evidence type="ECO:0000256" key="12">
    <source>
        <dbReference type="ARBA" id="ARBA00023125"/>
    </source>
</evidence>
<feature type="domain" description="3'-5' exonuclease" evidence="18">
    <location>
        <begin position="295"/>
        <end position="520"/>
    </location>
</feature>
<dbReference type="SMART" id="SM00279">
    <property type="entry name" value="HhH2"/>
    <property type="match status" value="1"/>
</dbReference>
<dbReference type="InterPro" id="IPR002298">
    <property type="entry name" value="DNA_polymerase_A"/>
</dbReference>
<dbReference type="Pfam" id="PF01612">
    <property type="entry name" value="DNA_pol_A_exo1"/>
    <property type="match status" value="1"/>
</dbReference>
<dbReference type="InterPro" id="IPR043502">
    <property type="entry name" value="DNA/RNA_pol_sf"/>
</dbReference>
<evidence type="ECO:0000256" key="5">
    <source>
        <dbReference type="ARBA" id="ARBA00022695"/>
    </source>
</evidence>
<evidence type="ECO:0000256" key="8">
    <source>
        <dbReference type="ARBA" id="ARBA00022763"/>
    </source>
</evidence>
<keyword evidence="5 16" id="KW-0548">Nucleotidyltransferase</keyword>
<evidence type="ECO:0000256" key="7">
    <source>
        <dbReference type="ARBA" id="ARBA00022722"/>
    </source>
</evidence>
<comment type="catalytic activity">
    <reaction evidence="14 16">
        <text>DNA(n) + a 2'-deoxyribonucleoside 5'-triphosphate = DNA(n+1) + diphosphate</text>
        <dbReference type="Rhea" id="RHEA:22508"/>
        <dbReference type="Rhea" id="RHEA-COMP:17339"/>
        <dbReference type="Rhea" id="RHEA-COMP:17340"/>
        <dbReference type="ChEBI" id="CHEBI:33019"/>
        <dbReference type="ChEBI" id="CHEBI:61560"/>
        <dbReference type="ChEBI" id="CHEBI:173112"/>
        <dbReference type="EC" id="2.7.7.7"/>
    </reaction>
</comment>
<dbReference type="InterPro" id="IPR018320">
    <property type="entry name" value="DNA_polymerase_1"/>
</dbReference>
<dbReference type="InterPro" id="IPR029060">
    <property type="entry name" value="PIN-like_dom_sf"/>
</dbReference>
<reference evidence="21 22" key="1">
    <citation type="journal article" date="2023" name="Antonie Van Leeuwenhoek">
        <title>Mesoterricola silvestris gen. nov., sp. nov., Mesoterricola sediminis sp. nov., Geothrix oryzae sp. nov., Geothrix edaphica sp. nov., Geothrix rubra sp. nov., and Geothrix limicola sp. nov., six novel members of Acidobacteriota isolated from soils.</title>
        <authorList>
            <person name="Itoh H."/>
            <person name="Sugisawa Y."/>
            <person name="Mise K."/>
            <person name="Xu Z."/>
            <person name="Kuniyasu M."/>
            <person name="Ushijima N."/>
            <person name="Kawano K."/>
            <person name="Kobayashi E."/>
            <person name="Shiratori Y."/>
            <person name="Masuda Y."/>
            <person name="Senoo K."/>
        </authorList>
    </citation>
    <scope>NUCLEOTIDE SEQUENCE [LARGE SCALE GENOMIC DNA]</scope>
    <source>
        <strain evidence="21 22">Red804</strain>
    </source>
</reference>
<keyword evidence="13 16" id="KW-0234">DNA repair</keyword>
<sequence>MTEDRLYLIDTFAFIFRAYFANPRLKNGAAYTFTRLVLQLLEKHKPTHIACVFDTPEPTFRHEIYPEYKANRDAMPEDLRPQIPMIRQLVEALNIPIVELHGYEADDVMGTLARESAAMGLPAVIVSPDKDLLQLVNDDLRIQVLNTKDGEVWHDREGVKARMGVWPEQVVDYLSLLGDASDNVKGVPGIGEKGAAQLLEKFGSLDGVIAAKGELKPKQREGLDLALDAESGWLELTKRLVTVVSDLELALHPKDLAYPGVDEAKARETFKALGFQTLTKEFTQSAQQSGTARTYRAAASVADLEAAVAACRAAGRFGLDTETTSIDPTRGHIVGLSLAWAPNEGLYVPLAHLKPATADTEGSLPGLLPDSGLPEAMLDLRGDAVAFFAELAPHLDPRNVPFAEVRRVLAPLFADAAIGKCGQNLKYDLQVLARHGLPVIGLADDSMVLSYVLDSSSRHNLDDLSVRLLDVKPIAFEEVVGKGKAQKRFDEAVFEQAVQYAAEDADLALQLCDKLRAKMVDEQLKRLYAEVDLPLVEVLAALEGHGVRLDLAVLAQLAERMHAERERAQARVVELAGEAFNLNSPTQLGAILFGKLGYKPVKFTGKTKAPSTDEDVLQELAEKQGAEIASELLRHRQMVKLLGTYVEALPQMVNPVTGRVHTKLHAAVVASGRLASNDPNLQNIPIRTEEGRAIRGAFVPEPGWVLLDADYSQIELRVVAALAEDPVLLGAFAAGEDIHRRTASEVFNVPMDQVTSDQRSASKAVNFGLLYGQGAFALAANIGVSQKEAKAFIERYFERMPKVAAWIEGAKEEALSEGLVRTHWGRIRRIPELESPNKQFQAAGLREAVNTIVQGTAADLMRRAMVRLHRSLRASGLKARLLLQVHDELLMEAPPEEVERAAALLKEAMEGADDLSPLGVKLAAEVRRGQSWLACK</sequence>
<dbReference type="SUPFAM" id="SSF53098">
    <property type="entry name" value="Ribonuclease H-like"/>
    <property type="match status" value="1"/>
</dbReference>
<comment type="function">
    <text evidence="16">In addition to polymerase activity, this DNA polymerase exhibits 3'-5' and 5'-3' exonuclease activity.</text>
</comment>
<dbReference type="PANTHER" id="PTHR10133">
    <property type="entry name" value="DNA POLYMERASE I"/>
    <property type="match status" value="1"/>
</dbReference>
<evidence type="ECO:0000313" key="22">
    <source>
        <dbReference type="Proteomes" id="UP001165069"/>
    </source>
</evidence>
<keyword evidence="7" id="KW-0540">Nuclease</keyword>
<dbReference type="Gene3D" id="3.30.70.370">
    <property type="match status" value="1"/>
</dbReference>
<keyword evidence="6 16" id="KW-0235">DNA replication</keyword>
<dbReference type="PRINTS" id="PR00868">
    <property type="entry name" value="DNAPOLI"/>
</dbReference>
<dbReference type="EC" id="2.7.7.7" evidence="2 15"/>
<dbReference type="Gene3D" id="3.40.50.1010">
    <property type="entry name" value="5'-nuclease"/>
    <property type="match status" value="1"/>
</dbReference>
<dbReference type="InterPro" id="IPR012337">
    <property type="entry name" value="RNaseH-like_sf"/>
</dbReference>
<evidence type="ECO:0000256" key="11">
    <source>
        <dbReference type="ARBA" id="ARBA00022932"/>
    </source>
</evidence>
<evidence type="ECO:0000256" key="17">
    <source>
        <dbReference type="SAM" id="Coils"/>
    </source>
</evidence>
<dbReference type="NCBIfam" id="TIGR00593">
    <property type="entry name" value="pola"/>
    <property type="match status" value="1"/>
</dbReference>
<dbReference type="NCBIfam" id="NF004397">
    <property type="entry name" value="PRK05755.1"/>
    <property type="match status" value="1"/>
</dbReference>
<evidence type="ECO:0000313" key="21">
    <source>
        <dbReference type="EMBL" id="GLH74687.1"/>
    </source>
</evidence>
<protein>
    <recommendedName>
        <fullName evidence="3 15">DNA polymerase I</fullName>
        <ecNumber evidence="2 15">2.7.7.7</ecNumber>
    </recommendedName>
</protein>
<dbReference type="CDD" id="cd09859">
    <property type="entry name" value="PIN_53EXO"/>
    <property type="match status" value="1"/>
</dbReference>
<dbReference type="SUPFAM" id="SSF47807">
    <property type="entry name" value="5' to 3' exonuclease, C-terminal subdomain"/>
    <property type="match status" value="1"/>
</dbReference>
<gene>
    <name evidence="16 21" type="primary">polA</name>
    <name evidence="21" type="ORF">GETHLI_31890</name>
</gene>
<dbReference type="Gene3D" id="1.10.150.20">
    <property type="entry name" value="5' to 3' exonuclease, C-terminal subdomain"/>
    <property type="match status" value="2"/>
</dbReference>
<feature type="domain" description="DNA-directed DNA polymerase family A palm" evidence="20">
    <location>
        <begin position="691"/>
        <end position="897"/>
    </location>
</feature>
<evidence type="ECO:0000256" key="14">
    <source>
        <dbReference type="ARBA" id="ARBA00049244"/>
    </source>
</evidence>
<dbReference type="RefSeq" id="WP_285577219.1">
    <property type="nucleotide sequence ID" value="NZ_BSDE01000007.1"/>
</dbReference>
<keyword evidence="22" id="KW-1185">Reference proteome</keyword>
<evidence type="ECO:0000259" key="18">
    <source>
        <dbReference type="SMART" id="SM00474"/>
    </source>
</evidence>
<evidence type="ECO:0000256" key="4">
    <source>
        <dbReference type="ARBA" id="ARBA00022679"/>
    </source>
</evidence>
<feature type="coiled-coil region" evidence="17">
    <location>
        <begin position="551"/>
        <end position="578"/>
    </location>
</feature>
<accession>A0ABQ5QJB8</accession>
<dbReference type="SMART" id="SM00475">
    <property type="entry name" value="53EXOc"/>
    <property type="match status" value="1"/>
</dbReference>
<dbReference type="InterPro" id="IPR020046">
    <property type="entry name" value="5-3_exonucl_a-hlix_arch_N"/>
</dbReference>
<dbReference type="InterPro" id="IPR019760">
    <property type="entry name" value="DNA-dir_DNA_pol_A_CS"/>
</dbReference>
<keyword evidence="9 16" id="KW-0378">Hydrolase</keyword>
<dbReference type="Gene3D" id="1.20.1060.10">
    <property type="entry name" value="Taq DNA Polymerase, Chain T, domain 4"/>
    <property type="match status" value="1"/>
</dbReference>
<evidence type="ECO:0000256" key="6">
    <source>
        <dbReference type="ARBA" id="ARBA00022705"/>
    </source>
</evidence>